<proteinExistence type="predicted"/>
<dbReference type="EMBL" id="NBTZ01000158">
    <property type="protein sequence ID" value="OTP66998.1"/>
    <property type="molecule type" value="Genomic_DNA"/>
</dbReference>
<gene>
    <name evidence="1" type="ORF">PAMC26577_37285</name>
</gene>
<protein>
    <submittedName>
        <fullName evidence="1">Uncharacterized protein</fullName>
    </submittedName>
</protein>
<evidence type="ECO:0000313" key="1">
    <source>
        <dbReference type="EMBL" id="OTP66998.1"/>
    </source>
</evidence>
<dbReference type="AlphaFoldDB" id="A0A2C9XUU9"/>
<sequence>MTSRANAGAATSSVGVLHPGLIKTAQTIVVDIHEIAGRAMRQSRR</sequence>
<organism evidence="1 2">
    <name type="scientific">Caballeronia sordidicola</name>
    <name type="common">Burkholderia sordidicola</name>
    <dbReference type="NCBI Taxonomy" id="196367"/>
    <lineage>
        <taxon>Bacteria</taxon>
        <taxon>Pseudomonadati</taxon>
        <taxon>Pseudomonadota</taxon>
        <taxon>Betaproteobacteria</taxon>
        <taxon>Burkholderiales</taxon>
        <taxon>Burkholderiaceae</taxon>
        <taxon>Caballeronia</taxon>
    </lineage>
</organism>
<accession>A0A2C9XUU9</accession>
<evidence type="ECO:0000313" key="2">
    <source>
        <dbReference type="Proteomes" id="UP000195221"/>
    </source>
</evidence>
<name>A0A2C9XUU9_CABSO</name>
<dbReference type="Proteomes" id="UP000195221">
    <property type="component" value="Unassembled WGS sequence"/>
</dbReference>
<reference evidence="1 2" key="1">
    <citation type="submission" date="2017-03" db="EMBL/GenBank/DDBJ databases">
        <title>Genome analysis of strain PAMC 26577.</title>
        <authorList>
            <person name="Oh H.-M."/>
            <person name="Yang J.-A."/>
        </authorList>
    </citation>
    <scope>NUCLEOTIDE SEQUENCE [LARGE SCALE GENOMIC DNA]</scope>
    <source>
        <strain evidence="1 2">PAMC 26577</strain>
    </source>
</reference>
<comment type="caution">
    <text evidence="1">The sequence shown here is derived from an EMBL/GenBank/DDBJ whole genome shotgun (WGS) entry which is preliminary data.</text>
</comment>